<dbReference type="Gene3D" id="1.20.1290.10">
    <property type="entry name" value="AhpD-like"/>
    <property type="match status" value="1"/>
</dbReference>
<gene>
    <name evidence="1" type="ORF">METZ01_LOCUS221056</name>
</gene>
<protein>
    <recommendedName>
        <fullName evidence="2">Carboxymuconolactone decarboxylase-like domain-containing protein</fullName>
    </recommendedName>
</protein>
<dbReference type="SUPFAM" id="SSF69118">
    <property type="entry name" value="AhpD-like"/>
    <property type="match status" value="1"/>
</dbReference>
<accession>A0A382G006</accession>
<evidence type="ECO:0000313" key="1">
    <source>
        <dbReference type="EMBL" id="SVB68202.1"/>
    </source>
</evidence>
<proteinExistence type="predicted"/>
<sequence length="75" mass="8899">MSETQKPRLRLASDAELPEHLRSRNDLVTRVFGHNAVLYEKWMDWYRPLVRDGSVTSRLKEILRLRVAQLNTCDF</sequence>
<dbReference type="EMBL" id="UINC01052644">
    <property type="protein sequence ID" value="SVB68202.1"/>
    <property type="molecule type" value="Genomic_DNA"/>
</dbReference>
<reference evidence="1" key="1">
    <citation type="submission" date="2018-05" db="EMBL/GenBank/DDBJ databases">
        <authorList>
            <person name="Lanie J.A."/>
            <person name="Ng W.-L."/>
            <person name="Kazmierczak K.M."/>
            <person name="Andrzejewski T.M."/>
            <person name="Davidsen T.M."/>
            <person name="Wayne K.J."/>
            <person name="Tettelin H."/>
            <person name="Glass J.I."/>
            <person name="Rusch D."/>
            <person name="Podicherti R."/>
            <person name="Tsui H.-C.T."/>
            <person name="Winkler M.E."/>
        </authorList>
    </citation>
    <scope>NUCLEOTIDE SEQUENCE</scope>
</reference>
<organism evidence="1">
    <name type="scientific">marine metagenome</name>
    <dbReference type="NCBI Taxonomy" id="408172"/>
    <lineage>
        <taxon>unclassified sequences</taxon>
        <taxon>metagenomes</taxon>
        <taxon>ecological metagenomes</taxon>
    </lineage>
</organism>
<name>A0A382G006_9ZZZZ</name>
<evidence type="ECO:0008006" key="2">
    <source>
        <dbReference type="Google" id="ProtNLM"/>
    </source>
</evidence>
<dbReference type="InterPro" id="IPR029032">
    <property type="entry name" value="AhpD-like"/>
</dbReference>
<dbReference type="AlphaFoldDB" id="A0A382G006"/>